<dbReference type="UniPathway" id="UPA00079"/>
<dbReference type="Gene3D" id="3.40.50.970">
    <property type="match status" value="2"/>
</dbReference>
<keyword evidence="3 6" id="KW-0460">Magnesium</keyword>
<dbReference type="EMBL" id="JQCD01000018">
    <property type="protein sequence ID" value="KRN77457.1"/>
    <property type="molecule type" value="Genomic_DNA"/>
</dbReference>
<dbReference type="EC" id="2.2.1.9" evidence="6"/>
<comment type="pathway">
    <text evidence="6">Quinol/quinone metabolism; 1,4-dihydroxy-2-naphthoate biosynthesis; 1,4-dihydroxy-2-naphthoate from chorismate: step 2/7.</text>
</comment>
<gene>
    <name evidence="6" type="primary">menD</name>
    <name evidence="10" type="ORF">IV67_GL001508</name>
</gene>
<keyword evidence="6" id="KW-0474">Menaquinone biosynthesis</keyword>
<dbReference type="InterPro" id="IPR012001">
    <property type="entry name" value="Thiamin_PyroP_enz_TPP-bd_dom"/>
</dbReference>
<dbReference type="PIRSF" id="PIRSF004983">
    <property type="entry name" value="MenD"/>
    <property type="match status" value="1"/>
</dbReference>
<evidence type="ECO:0000256" key="1">
    <source>
        <dbReference type="ARBA" id="ARBA00022679"/>
    </source>
</evidence>
<keyword evidence="1 6" id="KW-0808">Transferase</keyword>
<feature type="domain" description="Thiamine pyrophosphate enzyme N-terminal TPP-binding" evidence="8">
    <location>
        <begin position="10"/>
        <end position="126"/>
    </location>
</feature>
<comment type="caution">
    <text evidence="10">The sequence shown here is derived from an EMBL/GenBank/DDBJ whole genome shotgun (WGS) entry which is preliminary data.</text>
</comment>
<dbReference type="InterPro" id="IPR004433">
    <property type="entry name" value="MenaQ_synth_MenD"/>
</dbReference>
<dbReference type="CDD" id="cd02009">
    <property type="entry name" value="TPP_SHCHC_synthase"/>
    <property type="match status" value="1"/>
</dbReference>
<dbReference type="Proteomes" id="UP000051673">
    <property type="component" value="Unassembled WGS sequence"/>
</dbReference>
<reference evidence="10 11" key="1">
    <citation type="journal article" date="2015" name="Genome Announc.">
        <title>Expanding the biotechnology potential of lactobacilli through comparative genomics of 213 strains and associated genera.</title>
        <authorList>
            <person name="Sun Z."/>
            <person name="Harris H.M."/>
            <person name="McCann A."/>
            <person name="Guo C."/>
            <person name="Argimon S."/>
            <person name="Zhang W."/>
            <person name="Yang X."/>
            <person name="Jeffery I.B."/>
            <person name="Cooney J.C."/>
            <person name="Kagawa T.F."/>
            <person name="Liu W."/>
            <person name="Song Y."/>
            <person name="Salvetti E."/>
            <person name="Wrobel A."/>
            <person name="Rasinkangas P."/>
            <person name="Parkhill J."/>
            <person name="Rea M.C."/>
            <person name="O'Sullivan O."/>
            <person name="Ritari J."/>
            <person name="Douillard F.P."/>
            <person name="Paul Ross R."/>
            <person name="Yang R."/>
            <person name="Briner A.E."/>
            <person name="Felis G.E."/>
            <person name="de Vos W.M."/>
            <person name="Barrangou R."/>
            <person name="Klaenhammer T.R."/>
            <person name="Caufield P.W."/>
            <person name="Cui Y."/>
            <person name="Zhang H."/>
            <person name="O'Toole P.W."/>
        </authorList>
    </citation>
    <scope>NUCLEOTIDE SEQUENCE [LARGE SCALE GENOMIC DNA]</scope>
    <source>
        <strain evidence="10 11">DSM 20014</strain>
    </source>
</reference>
<dbReference type="Pfam" id="PF02776">
    <property type="entry name" value="TPP_enzyme_N"/>
    <property type="match status" value="1"/>
</dbReference>
<dbReference type="STRING" id="1620.IV67_GL001508"/>
<evidence type="ECO:0000259" key="9">
    <source>
        <dbReference type="Pfam" id="PF16582"/>
    </source>
</evidence>
<evidence type="ECO:0000256" key="2">
    <source>
        <dbReference type="ARBA" id="ARBA00022723"/>
    </source>
</evidence>
<comment type="pathway">
    <text evidence="6">Quinol/quinone metabolism; menaquinone biosynthesis.</text>
</comment>
<evidence type="ECO:0000313" key="11">
    <source>
        <dbReference type="Proteomes" id="UP000051673"/>
    </source>
</evidence>
<dbReference type="OrthoDB" id="9791859at2"/>
<dbReference type="Gene3D" id="3.40.50.1220">
    <property type="entry name" value="TPP-binding domain"/>
    <property type="match status" value="1"/>
</dbReference>
<dbReference type="Pfam" id="PF02775">
    <property type="entry name" value="TPP_enzyme_C"/>
    <property type="match status" value="1"/>
</dbReference>
<keyword evidence="2 6" id="KW-0479">Metal-binding</keyword>
<keyword evidence="5 6" id="KW-0464">Manganese</keyword>
<dbReference type="PANTHER" id="PTHR42916:SF1">
    <property type="entry name" value="PROTEIN PHYLLO, CHLOROPLASTIC"/>
    <property type="match status" value="1"/>
</dbReference>
<evidence type="ECO:0000256" key="4">
    <source>
        <dbReference type="ARBA" id="ARBA00023052"/>
    </source>
</evidence>
<feature type="domain" description="Thiamine pyrophosphate enzyme TPP-binding" evidence="7">
    <location>
        <begin position="397"/>
        <end position="520"/>
    </location>
</feature>
<accession>A0A0R2JJR7</accession>
<dbReference type="GO" id="GO:0000287">
    <property type="term" value="F:magnesium ion binding"/>
    <property type="evidence" value="ECO:0007669"/>
    <property type="project" value="UniProtKB-UniRule"/>
</dbReference>
<dbReference type="SUPFAM" id="SSF52518">
    <property type="entry name" value="Thiamin diphosphate-binding fold (THDP-binding)"/>
    <property type="match status" value="2"/>
</dbReference>
<name>A0A0R2JJR7_9LACO</name>
<evidence type="ECO:0000313" key="10">
    <source>
        <dbReference type="EMBL" id="KRN77457.1"/>
    </source>
</evidence>
<comment type="catalytic activity">
    <reaction evidence="6">
        <text>isochorismate + 2-oxoglutarate + H(+) = 5-enolpyruvoyl-6-hydroxy-2-succinyl-cyclohex-3-ene-1-carboxylate + CO2</text>
        <dbReference type="Rhea" id="RHEA:25593"/>
        <dbReference type="ChEBI" id="CHEBI:15378"/>
        <dbReference type="ChEBI" id="CHEBI:16526"/>
        <dbReference type="ChEBI" id="CHEBI:16810"/>
        <dbReference type="ChEBI" id="CHEBI:29780"/>
        <dbReference type="ChEBI" id="CHEBI:58818"/>
        <dbReference type="EC" id="2.2.1.9"/>
    </reaction>
</comment>
<proteinExistence type="inferred from homology"/>
<protein>
    <recommendedName>
        <fullName evidence="6">2-succinyl-5-enolpyruvyl-6-hydroxy-3-cyclohexene-1-carboxylate synthase</fullName>
        <shortName evidence="6">SEPHCHC synthase</shortName>
        <ecNumber evidence="6">2.2.1.9</ecNumber>
    </recommendedName>
    <alternativeName>
        <fullName evidence="6">Menaquinone biosynthesis protein MenD</fullName>
    </alternativeName>
</protein>
<dbReference type="AlphaFoldDB" id="A0A0R2JJR7"/>
<comment type="subunit">
    <text evidence="6">Homodimer.</text>
</comment>
<dbReference type="GO" id="GO:0009234">
    <property type="term" value="P:menaquinone biosynthetic process"/>
    <property type="evidence" value="ECO:0007669"/>
    <property type="project" value="UniProtKB-UniRule"/>
</dbReference>
<dbReference type="InterPro" id="IPR011766">
    <property type="entry name" value="TPP_enzyme_TPP-bd"/>
</dbReference>
<dbReference type="RefSeq" id="WP_057786514.1">
    <property type="nucleotide sequence ID" value="NZ_JQCD01000018.1"/>
</dbReference>
<dbReference type="InterPro" id="IPR032264">
    <property type="entry name" value="MenD_middle"/>
</dbReference>
<evidence type="ECO:0000256" key="5">
    <source>
        <dbReference type="ARBA" id="ARBA00023211"/>
    </source>
</evidence>
<organism evidence="10 11">
    <name type="scientific">Weissella minor</name>
    <dbReference type="NCBI Taxonomy" id="1620"/>
    <lineage>
        <taxon>Bacteria</taxon>
        <taxon>Bacillati</taxon>
        <taxon>Bacillota</taxon>
        <taxon>Bacilli</taxon>
        <taxon>Lactobacillales</taxon>
        <taxon>Lactobacillaceae</taxon>
        <taxon>Weissella</taxon>
    </lineage>
</organism>
<feature type="domain" description="Menaquinone biosynthesis protein MenD middle" evidence="9">
    <location>
        <begin position="208"/>
        <end position="384"/>
    </location>
</feature>
<dbReference type="Pfam" id="PF16582">
    <property type="entry name" value="TPP_enzyme_M_2"/>
    <property type="match status" value="1"/>
</dbReference>
<dbReference type="GO" id="GO:0030145">
    <property type="term" value="F:manganese ion binding"/>
    <property type="evidence" value="ECO:0007669"/>
    <property type="project" value="UniProtKB-UniRule"/>
</dbReference>
<dbReference type="PATRIC" id="fig|1620.3.peg.1538"/>
<comment type="function">
    <text evidence="6">Catalyzes the thiamine diphosphate-dependent decarboxylation of 2-oxoglutarate and the subsequent addition of the resulting succinic semialdehyde-thiamine pyrophosphate anion to isochorismate to yield 2-succinyl-5-enolpyruvyl-6-hydroxy-3-cyclohexene-1-carboxylate (SEPHCHC).</text>
</comment>
<sequence>MNEQLTENIKALIESLYQQGVRHVVVSPGSRTTPVALLLAEFVTHQVADMHLHIAVDERSAGFLGLGIAKTKNEPVVLLATSGTATVNYAPAMAEASSSHVPLIALTTDRPEELQAIGAPQTLHQTNLYGDQTKADVTISVQSTTPDTFAYIVYKTQHLVHLATTAPAGPIQINLPLRKPLMPDLGQAWPEVTPIVFAATNASVQLDDEWLQGPVIFLAGPQEGANYSEQLSQVAQRHHIPVIADVLSQTRPGLTAIVGIDALISAGTIADLPMPKLVVRFGGTPVSAKVLAWLKEHQIQVVQVGTAFSGRDHTRYTDVVVETEAPIFLNAFDQLDFKNNAEFSQAWQDTQKDVARVIANVTDFNDLQVVQAMTQLPADTNLFIANSMPIRDYDNYWQAQNAVHVWANRGANGIDGTISSAVGMALDHENNWLAIGDLAFYHDMNGLMLAKQEKINLTILVTNNDGGGIFSFLPQAAADEYFELLFGTGQGLSIAKVAELYNAKYTLATSQQALVELVKAPSQGLHLIEVQTQRQTNYETHQTVLKELGALHGND</sequence>
<evidence type="ECO:0000259" key="7">
    <source>
        <dbReference type="Pfam" id="PF02775"/>
    </source>
</evidence>
<dbReference type="InterPro" id="IPR029061">
    <property type="entry name" value="THDP-binding"/>
</dbReference>
<comment type="cofactor">
    <cofactor evidence="6">
        <name>Mg(2+)</name>
        <dbReference type="ChEBI" id="CHEBI:18420"/>
    </cofactor>
    <cofactor evidence="6">
        <name>Mn(2+)</name>
        <dbReference type="ChEBI" id="CHEBI:29035"/>
    </cofactor>
</comment>
<dbReference type="GO" id="GO:0030976">
    <property type="term" value="F:thiamine pyrophosphate binding"/>
    <property type="evidence" value="ECO:0007669"/>
    <property type="project" value="UniProtKB-UniRule"/>
</dbReference>
<keyword evidence="11" id="KW-1185">Reference proteome</keyword>
<dbReference type="PANTHER" id="PTHR42916">
    <property type="entry name" value="2-SUCCINYL-5-ENOLPYRUVYL-6-HYDROXY-3-CYCLOHEXENE-1-CARBOXYLATE SYNTHASE"/>
    <property type="match status" value="1"/>
</dbReference>
<evidence type="ECO:0000256" key="6">
    <source>
        <dbReference type="HAMAP-Rule" id="MF_01659"/>
    </source>
</evidence>
<dbReference type="HAMAP" id="MF_01659">
    <property type="entry name" value="MenD"/>
    <property type="match status" value="1"/>
</dbReference>
<evidence type="ECO:0000256" key="3">
    <source>
        <dbReference type="ARBA" id="ARBA00022842"/>
    </source>
</evidence>
<dbReference type="CDD" id="cd07037">
    <property type="entry name" value="TPP_PYR_MenD"/>
    <property type="match status" value="1"/>
</dbReference>
<keyword evidence="4 6" id="KW-0786">Thiamine pyrophosphate</keyword>
<comment type="cofactor">
    <cofactor evidence="6">
        <name>thiamine diphosphate</name>
        <dbReference type="ChEBI" id="CHEBI:58937"/>
    </cofactor>
    <text evidence="6">Binds 1 thiamine pyrophosphate per subunit.</text>
</comment>
<dbReference type="NCBIfam" id="TIGR00173">
    <property type="entry name" value="menD"/>
    <property type="match status" value="1"/>
</dbReference>
<dbReference type="GO" id="GO:0070204">
    <property type="term" value="F:2-succinyl-5-enolpyruvyl-6-hydroxy-3-cyclohexene-1-carboxylic-acid synthase activity"/>
    <property type="evidence" value="ECO:0007669"/>
    <property type="project" value="UniProtKB-UniRule"/>
</dbReference>
<comment type="similarity">
    <text evidence="6">Belongs to the TPP enzyme family. MenD subfamily.</text>
</comment>
<dbReference type="UniPathway" id="UPA01057">
    <property type="reaction ID" value="UER00164"/>
</dbReference>
<evidence type="ECO:0000259" key="8">
    <source>
        <dbReference type="Pfam" id="PF02776"/>
    </source>
</evidence>